<feature type="compositionally biased region" description="Low complexity" evidence="1">
    <location>
        <begin position="456"/>
        <end position="467"/>
    </location>
</feature>
<comment type="caution">
    <text evidence="3">The sequence shown here is derived from an EMBL/GenBank/DDBJ whole genome shotgun (WGS) entry which is preliminary data.</text>
</comment>
<protein>
    <submittedName>
        <fullName evidence="3">Ribonuclease H-like domain-containing protein</fullName>
    </submittedName>
</protein>
<dbReference type="Gene3D" id="1.10.150.20">
    <property type="entry name" value="5' to 3' exonuclease, C-terminal subdomain"/>
    <property type="match status" value="1"/>
</dbReference>
<sequence length="479" mass="53431">MIGLTVLPEPTIEQCERTQLKDIVHYFDSEVVFTPDQVHEPFLNATLEDSVEVMTQPLARGRATQIACDDDTRLVWASTPAELEEAIQLTQTGVLEDRPECFILSDQLRVSVDLIDLEAHLDGLAEYRAPFDKHDAVDAFTHLTVEANPKYRAEWEGIDVQGVMPGANKQQGASGAGVAHFELQAGGVVGEKTRKLSAFGLQAVDQVGRSRAATLNEAGIQSRQDLESASVHEISKLANLGQQTARTAIESAQVIEHGEIRKAPGASLPEKDPIFIDIETDGLNPTIIWLIGVYIPSQDDRYMPFIETDPTQPATALEEFLSWLSEHGNNRPIVAYNGWNFDFPVIHEHIDEHCPQYLDFWESTHRFDLYDWAVRKNNALLPGLTNKLDDVAPALGWEPLDTGLTGAEVGRLFQRYAANPCPATELDWERHKRYCEDDVRALAHIYDRVATATRRMTTTNRRSTSATEDTTSQGTLNDF</sequence>
<organism evidence="3 4">
    <name type="scientific">Natrinema salsiterrestre</name>
    <dbReference type="NCBI Taxonomy" id="2950540"/>
    <lineage>
        <taxon>Archaea</taxon>
        <taxon>Methanobacteriati</taxon>
        <taxon>Methanobacteriota</taxon>
        <taxon>Stenosarchaea group</taxon>
        <taxon>Halobacteria</taxon>
        <taxon>Halobacteriales</taxon>
        <taxon>Natrialbaceae</taxon>
        <taxon>Natrinema</taxon>
    </lineage>
</organism>
<feature type="domain" description="YprB ribonuclease H-like" evidence="2">
    <location>
        <begin position="274"/>
        <end position="449"/>
    </location>
</feature>
<dbReference type="InterPro" id="IPR010995">
    <property type="entry name" value="DNA_repair_Rad51/TF_NusA_a-hlx"/>
</dbReference>
<dbReference type="AlphaFoldDB" id="A0A9Q4L5H2"/>
<dbReference type="InterPro" id="IPR012337">
    <property type="entry name" value="RNaseH-like_sf"/>
</dbReference>
<dbReference type="SUPFAM" id="SSF47794">
    <property type="entry name" value="Rad51 N-terminal domain-like"/>
    <property type="match status" value="1"/>
</dbReference>
<feature type="region of interest" description="Disordered" evidence="1">
    <location>
        <begin position="456"/>
        <end position="479"/>
    </location>
</feature>
<evidence type="ECO:0000259" key="2">
    <source>
        <dbReference type="Pfam" id="PF13482"/>
    </source>
</evidence>
<dbReference type="Pfam" id="PF14520">
    <property type="entry name" value="HHH_5"/>
    <property type="match status" value="1"/>
</dbReference>
<gene>
    <name evidence="3" type="ORF">NDI89_20315</name>
</gene>
<dbReference type="InterPro" id="IPR036397">
    <property type="entry name" value="RNaseH_sf"/>
</dbReference>
<proteinExistence type="predicted"/>
<evidence type="ECO:0000256" key="1">
    <source>
        <dbReference type="SAM" id="MobiDB-lite"/>
    </source>
</evidence>
<feature type="compositionally biased region" description="Polar residues" evidence="1">
    <location>
        <begin position="468"/>
        <end position="479"/>
    </location>
</feature>
<name>A0A9Q4L5H2_9EURY</name>
<keyword evidence="4" id="KW-1185">Reference proteome</keyword>
<dbReference type="EMBL" id="JAMQOT010000010">
    <property type="protein sequence ID" value="MDF9747924.1"/>
    <property type="molecule type" value="Genomic_DNA"/>
</dbReference>
<evidence type="ECO:0000313" key="3">
    <source>
        <dbReference type="EMBL" id="MDF9747924.1"/>
    </source>
</evidence>
<dbReference type="GO" id="GO:0003676">
    <property type="term" value="F:nucleic acid binding"/>
    <property type="evidence" value="ECO:0007669"/>
    <property type="project" value="InterPro"/>
</dbReference>
<reference evidence="3" key="1">
    <citation type="submission" date="2022-06" db="EMBL/GenBank/DDBJ databases">
        <title>Natrinema sp. a new haloarchaeum isolate from saline soil.</title>
        <authorList>
            <person name="Strakova D."/>
            <person name="Galisteo C."/>
            <person name="Sanchez-Porro C."/>
            <person name="Ventosa A."/>
        </authorList>
    </citation>
    <scope>NUCLEOTIDE SEQUENCE</scope>
    <source>
        <strain evidence="3">S1CR25-10</strain>
    </source>
</reference>
<dbReference type="InterPro" id="IPR038720">
    <property type="entry name" value="YprB_RNase_H-like_dom"/>
</dbReference>
<dbReference type="Proteomes" id="UP001154061">
    <property type="component" value="Unassembled WGS sequence"/>
</dbReference>
<evidence type="ECO:0000313" key="4">
    <source>
        <dbReference type="Proteomes" id="UP001154061"/>
    </source>
</evidence>
<dbReference type="GO" id="GO:0000166">
    <property type="term" value="F:nucleotide binding"/>
    <property type="evidence" value="ECO:0007669"/>
    <property type="project" value="InterPro"/>
</dbReference>
<dbReference type="Gene3D" id="3.30.420.10">
    <property type="entry name" value="Ribonuclease H-like superfamily/Ribonuclease H"/>
    <property type="match status" value="1"/>
</dbReference>
<accession>A0A9Q4L5H2</accession>
<dbReference type="SUPFAM" id="SSF53098">
    <property type="entry name" value="Ribonuclease H-like"/>
    <property type="match status" value="1"/>
</dbReference>
<dbReference type="Pfam" id="PF13482">
    <property type="entry name" value="RNase_H_2"/>
    <property type="match status" value="1"/>
</dbReference>
<dbReference type="RefSeq" id="WP_277524395.1">
    <property type="nucleotide sequence ID" value="NZ_JAMQOT010000010.1"/>
</dbReference>